<evidence type="ECO:0000256" key="5">
    <source>
        <dbReference type="ARBA" id="ARBA00022741"/>
    </source>
</evidence>
<evidence type="ECO:0000256" key="7">
    <source>
        <dbReference type="ARBA" id="ARBA00023242"/>
    </source>
</evidence>
<dbReference type="InterPro" id="IPR032324">
    <property type="entry name" value="Clp1_N"/>
</dbReference>
<evidence type="ECO:0000256" key="4">
    <source>
        <dbReference type="ARBA" id="ARBA00022664"/>
    </source>
</evidence>
<dbReference type="AlphaFoldDB" id="J8LHT6"/>
<dbReference type="FunFam" id="2.40.30.330:FF:000003">
    <property type="entry name" value="mRNA cleavage and polyadenylation factor CLP1"/>
    <property type="match status" value="1"/>
</dbReference>
<evidence type="ECO:0000256" key="9">
    <source>
        <dbReference type="HAMAP-Rule" id="MF_03035"/>
    </source>
</evidence>
<protein>
    <recommendedName>
        <fullName evidence="3">Polynucleotide 5'-hydroxyl-kinase GRC3</fullName>
    </recommendedName>
    <alternativeName>
        <fullName evidence="2">Polynucleotide 5'-hydroxyl-kinase grc3</fullName>
    </alternativeName>
</protein>
<dbReference type="EMBL" id="ALIE01000186">
    <property type="protein sequence ID" value="EJS41577.1"/>
    <property type="molecule type" value="Genomic_DNA"/>
</dbReference>
<dbReference type="PANTHER" id="PTHR12755">
    <property type="entry name" value="CLEAVAGE/POLYADENYLATION FACTOR IA SUBUNIT CLP1P"/>
    <property type="match status" value="1"/>
</dbReference>
<comment type="caution">
    <text evidence="13">The sequence shown here is derived from an EMBL/GenBank/DDBJ whole genome shotgun (WGS) entry which is preliminary data.</text>
</comment>
<dbReference type="GO" id="GO:0005849">
    <property type="term" value="C:mRNA cleavage factor complex"/>
    <property type="evidence" value="ECO:0007669"/>
    <property type="project" value="UniProtKB-UniRule"/>
</dbReference>
<comment type="similarity">
    <text evidence="9">Belongs to the Clp1 family. Clp1 subfamily.</text>
</comment>
<name>J8LHT6_SACAR</name>
<dbReference type="GO" id="GO:0031124">
    <property type="term" value="P:mRNA 3'-end processing"/>
    <property type="evidence" value="ECO:0007669"/>
    <property type="project" value="UniProtKB-UniRule"/>
</dbReference>
<feature type="domain" description="Clp1 P-loop" evidence="12">
    <location>
        <begin position="130"/>
        <end position="335"/>
    </location>
</feature>
<keyword evidence="14" id="KW-1185">Reference proteome</keyword>
<dbReference type="InterPro" id="IPR010655">
    <property type="entry name" value="Clp1_C"/>
</dbReference>
<dbReference type="InterPro" id="IPR028606">
    <property type="entry name" value="Clp1"/>
</dbReference>
<evidence type="ECO:0000256" key="8">
    <source>
        <dbReference type="ARBA" id="ARBA00062614"/>
    </source>
</evidence>
<evidence type="ECO:0000259" key="11">
    <source>
        <dbReference type="Pfam" id="PF16573"/>
    </source>
</evidence>
<comment type="subunit">
    <text evidence="9">Component of the cleavage factor IA (CF IA) complex, which is a heterohexameric complex with 2:2:1:1 stoichiometry of RNA14, RNA15, PCF11 and CLP1. It contains 2 copies of a RNA14-RNA15 dimer and 1 copy of CLP1-PCF11. The complex interacts with the cleavage factor HRB1/CF IB to form the cleavage factor I (CF I) complex, and binds to RNA. Interacts directly with PCF11. Interacts with the CPF components CFT1, PTA1, PFS2, YSH1 and SSU72.</text>
</comment>
<comment type="function">
    <text evidence="9">Component of the cleavage factor IA (CF IA) complex, which is involved in the endonucleolytic cleavage during polyadenylation-dependent pre-mRNA 3'-end formation. Associates with HRB1/CF IB to form the cleavage factor I (CF I) complex. CF I is required for correct positioning of a larger protein complex, the cleavage and polyadenylation factor (CPF) complex, which contains the catalytic subunits executing mRNA cleavage and polyadenylation. CLP1 mediates interactions between CF IA and CPF factors. CLP1 is also involved in maintaining the CF IA interaction with the C-terminal domain of RNA Pol II largest subunit via PCF11, which links pre-mRNA 3'-end processing to transcription termination.</text>
</comment>
<evidence type="ECO:0000256" key="6">
    <source>
        <dbReference type="ARBA" id="ARBA00022840"/>
    </source>
</evidence>
<evidence type="ECO:0000259" key="12">
    <source>
        <dbReference type="Pfam" id="PF16575"/>
    </source>
</evidence>
<dbReference type="Proteomes" id="UP000006968">
    <property type="component" value="Chromosome XV"/>
</dbReference>
<dbReference type="GO" id="GO:0051731">
    <property type="term" value="F:polynucleotide 5'-hydroxyl-kinase activity"/>
    <property type="evidence" value="ECO:0007669"/>
    <property type="project" value="InterPro"/>
</dbReference>
<evidence type="ECO:0000256" key="2">
    <source>
        <dbReference type="ARBA" id="ARBA00018706"/>
    </source>
</evidence>
<dbReference type="Gene3D" id="2.40.30.330">
    <property type="entry name" value="Pre-mRNA cleavage complex subunit Clp1, C-terminal domain"/>
    <property type="match status" value="1"/>
</dbReference>
<evidence type="ECO:0000256" key="3">
    <source>
        <dbReference type="ARBA" id="ARBA00019824"/>
    </source>
</evidence>
<sequence length="445" mass="50536">MASLPGIEEYTTSEELITGDNEWHKLIIPKGNDWQIDLKTEGKLMIKVNSGISEIFGTELALEDEYTFQNWKFPIYAIEETELVWRCPDLTTNSIVVKPNHTMKYIYNLHFMLEKIRMSNFEGPRVMIVGDSQSGKTSLSRTLCSYALKFNAYQPLYINLDPQQSTFTIPGCISATPISDILDAQLPTWGQSLTSGATLLHNKQPMVKNFGLERINENRNLYLEYVNQLGEVVGQRLHMDPQIRRSGCIIDTPSTSQLDEDLGELHHMIKKFNANIMLVLCSESDPLWEKVKKTFSPELGNNNIFFIPNLDGVCTVDEVYKRSLQRLSIREYFYGSLDTALSPYAIGVDYEDVTIWKPSNVLDNGVGEVELFPVTITPSNLQHAVVAITFAERRADQTAVIKSPILGFALITEVNEKRRKLRILLPVPGRLPNKAMVLTSYRYLE</sequence>
<dbReference type="InterPro" id="IPR045116">
    <property type="entry name" value="Clp1/Grc3"/>
</dbReference>
<evidence type="ECO:0000256" key="1">
    <source>
        <dbReference type="ARBA" id="ARBA00004123"/>
    </source>
</evidence>
<dbReference type="Pfam" id="PF06807">
    <property type="entry name" value="Clp1"/>
    <property type="match status" value="1"/>
</dbReference>
<proteinExistence type="inferred from homology"/>
<dbReference type="HAMAP" id="MF_03035">
    <property type="entry name" value="Clp1"/>
    <property type="match status" value="1"/>
</dbReference>
<dbReference type="InterPro" id="IPR027417">
    <property type="entry name" value="P-loop_NTPase"/>
</dbReference>
<reference evidence="13 14" key="1">
    <citation type="journal article" date="2013" name="BMC Genomics">
        <title>High quality de novo sequencing and assembly of the Saccharomyces arboricolus genome.</title>
        <authorList>
            <person name="Liti G."/>
            <person name="Nguyen Ba A.N."/>
            <person name="Blythe M."/>
            <person name="Mueller C.A."/>
            <person name="Bergstroem A."/>
            <person name="Cubillos F.A."/>
            <person name="Dafhnis-Calas F."/>
            <person name="Khoshraftar S."/>
            <person name="Malla S."/>
            <person name="Mehta N."/>
            <person name="Siow C.C."/>
            <person name="Warringer J."/>
            <person name="Moses A.M."/>
            <person name="Louis E.J."/>
            <person name="Nieduszynski C.A."/>
        </authorList>
    </citation>
    <scope>NUCLEOTIDE SEQUENCE [LARGE SCALE GENOMIC DNA]</scope>
    <source>
        <strain evidence="14">H-6 / AS 2.3317 / CBS 10644</strain>
    </source>
</reference>
<feature type="binding site" evidence="9">
    <location>
        <position position="72"/>
    </location>
    <ligand>
        <name>ATP</name>
        <dbReference type="ChEBI" id="CHEBI:30616"/>
    </ligand>
</feature>
<dbReference type="Gene3D" id="2.60.120.1030">
    <property type="entry name" value="Clp1, DNA binding domain"/>
    <property type="match status" value="1"/>
</dbReference>
<evidence type="ECO:0000313" key="13">
    <source>
        <dbReference type="EMBL" id="EJS41577.1"/>
    </source>
</evidence>
<evidence type="ECO:0000313" key="14">
    <source>
        <dbReference type="Proteomes" id="UP000006968"/>
    </source>
</evidence>
<feature type="binding site" evidence="9">
    <location>
        <position position="33"/>
    </location>
    <ligand>
        <name>ATP</name>
        <dbReference type="ChEBI" id="CHEBI:30616"/>
    </ligand>
</feature>
<keyword evidence="5 9" id="KW-0547">Nucleotide-binding</keyword>
<dbReference type="InterPro" id="IPR038238">
    <property type="entry name" value="Clp1_C_sf"/>
</dbReference>
<dbReference type="Pfam" id="PF16575">
    <property type="entry name" value="CLP1_P"/>
    <property type="match status" value="1"/>
</dbReference>
<accession>J8LHT6</accession>
<keyword evidence="7 9" id="KW-0539">Nucleus</keyword>
<dbReference type="PANTHER" id="PTHR12755:SF6">
    <property type="entry name" value="POLYRIBONUCLEOTIDE 5'-HYDROXYL-KINASE CLP1"/>
    <property type="match status" value="1"/>
</dbReference>
<dbReference type="InterPro" id="IPR038239">
    <property type="entry name" value="Clp1_N_sf"/>
</dbReference>
<keyword evidence="4 9" id="KW-0507">mRNA processing</keyword>
<feature type="domain" description="Clp1 C-terminal" evidence="10">
    <location>
        <begin position="341"/>
        <end position="445"/>
    </location>
</feature>
<dbReference type="SUPFAM" id="SSF52540">
    <property type="entry name" value="P-loop containing nucleoside triphosphate hydrolases"/>
    <property type="match status" value="1"/>
</dbReference>
<dbReference type="HOGENOM" id="CLU_018195_3_1_1"/>
<dbReference type="Pfam" id="PF16573">
    <property type="entry name" value="CLP1_N"/>
    <property type="match status" value="1"/>
</dbReference>
<keyword evidence="6 9" id="KW-0067">ATP-binding</keyword>
<gene>
    <name evidence="9" type="primary">CLP1</name>
    <name evidence="13" type="ORF">SU7_3340</name>
</gene>
<comment type="subcellular location">
    <subcellularLocation>
        <location evidence="1 9">Nucleus</location>
    </subcellularLocation>
</comment>
<dbReference type="FunFam" id="3.40.50.300:FF:002525">
    <property type="entry name" value="mRNA cleavage and polyadenylation factor CLP1"/>
    <property type="match status" value="1"/>
</dbReference>
<dbReference type="GO" id="GO:0006388">
    <property type="term" value="P:tRNA splicing, via endonucleolytic cleavage and ligation"/>
    <property type="evidence" value="ECO:0007669"/>
    <property type="project" value="TreeGrafter"/>
</dbReference>
<dbReference type="GO" id="GO:0005524">
    <property type="term" value="F:ATP binding"/>
    <property type="evidence" value="ECO:0007669"/>
    <property type="project" value="UniProtKB-UniRule"/>
</dbReference>
<dbReference type="OrthoDB" id="258143at2759"/>
<organism evidence="13 14">
    <name type="scientific">Saccharomyces arboricola (strain H-6 / AS 2.3317 / CBS 10644)</name>
    <name type="common">Yeast</name>
    <dbReference type="NCBI Taxonomy" id="1160507"/>
    <lineage>
        <taxon>Eukaryota</taxon>
        <taxon>Fungi</taxon>
        <taxon>Dikarya</taxon>
        <taxon>Ascomycota</taxon>
        <taxon>Saccharomycotina</taxon>
        <taxon>Saccharomycetes</taxon>
        <taxon>Saccharomycetales</taxon>
        <taxon>Saccharomycetaceae</taxon>
        <taxon>Saccharomyces</taxon>
    </lineage>
</organism>
<comment type="subunit">
    <text evidence="8">Component of the cleavage factor IA (CF IA) complex, which is a heterohexameric complex with 2:2:1:1 stoichiometry of RNA14, RNA15, PCF11 and CLP1. It contains 2 copies of an RNA14-RNA15 dimer and 1 copy of CLP1-PCF11. The complex interacts with the cleavage factor HRB1/CF IB to form the cleavage factor I (CF I) complex, and binds to RNA. Interacts directly with PCF11. Interacts with the CPF components CFT1, PTA1, PFS2, YSH1 and SSU72.</text>
</comment>
<feature type="binding site" evidence="9">
    <location>
        <begin position="133"/>
        <end position="138"/>
    </location>
    <ligand>
        <name>ATP</name>
        <dbReference type="ChEBI" id="CHEBI:30616"/>
    </ligand>
</feature>
<feature type="domain" description="Clp1 N-terminal" evidence="11">
    <location>
        <begin position="28"/>
        <end position="118"/>
    </location>
</feature>
<dbReference type="InterPro" id="IPR032319">
    <property type="entry name" value="CLP1_P"/>
</dbReference>
<dbReference type="Gene3D" id="3.40.50.300">
    <property type="entry name" value="P-loop containing nucleotide triphosphate hydrolases"/>
    <property type="match status" value="1"/>
</dbReference>
<evidence type="ECO:0000259" key="10">
    <source>
        <dbReference type="Pfam" id="PF06807"/>
    </source>
</evidence>